<evidence type="ECO:0000313" key="2">
    <source>
        <dbReference type="Proteomes" id="UP001165064"/>
    </source>
</evidence>
<comment type="caution">
    <text evidence="1">The sequence shown here is derived from an EMBL/GenBank/DDBJ whole genome shotgun (WGS) entry which is preliminary data.</text>
</comment>
<dbReference type="Proteomes" id="UP001165064">
    <property type="component" value="Unassembled WGS sequence"/>
</dbReference>
<sequence>MKYNSPDNSNPTTTKDLEKNGQVNISVNPVTSKQLTLQNIVEDPIEATVLYTSDNPCHPMHWDTKYKYFLVLVYCSYEVFITMTSTTYVAAEGLVEEKWNVKPQVATLGQSMLILGNALGPAFLGPLSDIAGRKWVYVFTTLLFTLFNFGTAYAQNMGMMAIFMFFLGLWGSCSLCNVAVLVVLSVKLSLRMKIWV</sequence>
<organism evidence="1 2">
    <name type="scientific">Ambrosiozyma monospora</name>
    <name type="common">Yeast</name>
    <name type="synonym">Endomycopsis monosporus</name>
    <dbReference type="NCBI Taxonomy" id="43982"/>
    <lineage>
        <taxon>Eukaryota</taxon>
        <taxon>Fungi</taxon>
        <taxon>Dikarya</taxon>
        <taxon>Ascomycota</taxon>
        <taxon>Saccharomycotina</taxon>
        <taxon>Pichiomycetes</taxon>
        <taxon>Pichiales</taxon>
        <taxon>Pichiaceae</taxon>
        <taxon>Ambrosiozyma</taxon>
    </lineage>
</organism>
<gene>
    <name evidence="1" type="ORF">Amon02_000248200</name>
</gene>
<proteinExistence type="predicted"/>
<accession>A0ACB5SY62</accession>
<evidence type="ECO:0000313" key="1">
    <source>
        <dbReference type="EMBL" id="GME76188.1"/>
    </source>
</evidence>
<dbReference type="EMBL" id="BSXS01001442">
    <property type="protein sequence ID" value="GME76188.1"/>
    <property type="molecule type" value="Genomic_DNA"/>
</dbReference>
<keyword evidence="2" id="KW-1185">Reference proteome</keyword>
<reference evidence="1" key="1">
    <citation type="submission" date="2023-04" db="EMBL/GenBank/DDBJ databases">
        <title>Ambrosiozyma monospora NBRC 10751.</title>
        <authorList>
            <person name="Ichikawa N."/>
            <person name="Sato H."/>
            <person name="Tonouchi N."/>
        </authorList>
    </citation>
    <scope>NUCLEOTIDE SEQUENCE</scope>
    <source>
        <strain evidence="1">NBRC 10751</strain>
    </source>
</reference>
<protein>
    <submittedName>
        <fullName evidence="1">Unnamed protein product</fullName>
    </submittedName>
</protein>
<name>A0ACB5SY62_AMBMO</name>